<evidence type="ECO:0000313" key="4">
    <source>
        <dbReference type="Proteomes" id="UP000323082"/>
    </source>
</evidence>
<organism evidence="3 4">
    <name type="scientific">Chryseobacterium sediminis</name>
    <dbReference type="NCBI Taxonomy" id="1679494"/>
    <lineage>
        <taxon>Bacteria</taxon>
        <taxon>Pseudomonadati</taxon>
        <taxon>Bacteroidota</taxon>
        <taxon>Flavobacteriia</taxon>
        <taxon>Flavobacteriales</taxon>
        <taxon>Weeksellaceae</taxon>
        <taxon>Chryseobacterium group</taxon>
        <taxon>Chryseobacterium</taxon>
    </lineage>
</organism>
<proteinExistence type="predicted"/>
<accession>A0A5B2U9J5</accession>
<keyword evidence="2" id="KW-0472">Membrane</keyword>
<reference evidence="3 4" key="1">
    <citation type="journal article" date="2015" name="Int. J. Syst. Evol. Microbiol.">
        <title>Chryseobacterium sediminis sp. nov., isolated from a river sediment.</title>
        <authorList>
            <person name="Kampfer P."/>
            <person name="Busse H.J."/>
            <person name="McInroy J.A."/>
            <person name="Glaeser S.P."/>
        </authorList>
    </citation>
    <scope>NUCLEOTIDE SEQUENCE [LARGE SCALE GENOMIC DNA]</scope>
    <source>
        <strain evidence="3 4">IMT-174</strain>
    </source>
</reference>
<feature type="coiled-coil region" evidence="1">
    <location>
        <begin position="148"/>
        <end position="175"/>
    </location>
</feature>
<feature type="transmembrane region" description="Helical" evidence="2">
    <location>
        <begin position="60"/>
        <end position="80"/>
    </location>
</feature>
<evidence type="ECO:0000256" key="2">
    <source>
        <dbReference type="SAM" id="Phobius"/>
    </source>
</evidence>
<keyword evidence="2" id="KW-1133">Transmembrane helix</keyword>
<feature type="transmembrane region" description="Helical" evidence="2">
    <location>
        <begin position="118"/>
        <end position="135"/>
    </location>
</feature>
<protein>
    <submittedName>
        <fullName evidence="3">Uncharacterized protein</fullName>
    </submittedName>
</protein>
<gene>
    <name evidence="3" type="ORF">FW780_01950</name>
</gene>
<evidence type="ECO:0000313" key="3">
    <source>
        <dbReference type="EMBL" id="KAA2222988.1"/>
    </source>
</evidence>
<keyword evidence="2" id="KW-0812">Transmembrane</keyword>
<dbReference type="OrthoDB" id="9975552at2"/>
<dbReference type="RefSeq" id="WP_149831952.1">
    <property type="nucleotide sequence ID" value="NZ_VUNZ01000001.1"/>
</dbReference>
<name>A0A5B2U9J5_9FLAO</name>
<evidence type="ECO:0000256" key="1">
    <source>
        <dbReference type="SAM" id="Coils"/>
    </source>
</evidence>
<feature type="transmembrane region" description="Helical" evidence="2">
    <location>
        <begin position="20"/>
        <end position="40"/>
    </location>
</feature>
<dbReference type="EMBL" id="VUNZ01000001">
    <property type="protein sequence ID" value="KAA2222988.1"/>
    <property type="molecule type" value="Genomic_DNA"/>
</dbReference>
<keyword evidence="1" id="KW-0175">Coiled coil</keyword>
<sequence length="176" mass="20292">MKEIQKTFLQESKIKKSKSAKIGSVLLIVSAILPCIDVIFKRYVPGMDTLKDSQGVLVTVDIWLVTLFISPALILLAVSFRPNPKLYFFPLLTSFYSGTVYFSPILGGKVDFLKVNSWTFFIVSAVGALLYMWLLKYIRWLRLEENASDHFKNDLKEEIKRLKQENEQLKSNKHQI</sequence>
<feature type="transmembrane region" description="Helical" evidence="2">
    <location>
        <begin position="87"/>
        <end position="106"/>
    </location>
</feature>
<dbReference type="Proteomes" id="UP000323082">
    <property type="component" value="Unassembled WGS sequence"/>
</dbReference>
<dbReference type="AlphaFoldDB" id="A0A5B2U9J5"/>
<comment type="caution">
    <text evidence="3">The sequence shown here is derived from an EMBL/GenBank/DDBJ whole genome shotgun (WGS) entry which is preliminary data.</text>
</comment>